<evidence type="ECO:0000313" key="2">
    <source>
        <dbReference type="EMBL" id="OOM62723.1"/>
    </source>
</evidence>
<dbReference type="InterPro" id="IPR021359">
    <property type="entry name" value="DUF2812"/>
</dbReference>
<feature type="transmembrane region" description="Helical" evidence="1">
    <location>
        <begin position="213"/>
        <end position="231"/>
    </location>
</feature>
<keyword evidence="1" id="KW-1133">Transmembrane helix</keyword>
<evidence type="ECO:0000313" key="3">
    <source>
        <dbReference type="Proteomes" id="UP000190973"/>
    </source>
</evidence>
<gene>
    <name evidence="2" type="ORF">CLBCK_14920</name>
</gene>
<dbReference type="RefSeq" id="WP_077838186.1">
    <property type="nucleotide sequence ID" value="NZ_JABTAE010000001.1"/>
</dbReference>
<comment type="caution">
    <text evidence="2">The sequence shown here is derived from an EMBL/GenBank/DDBJ whole genome shotgun (WGS) entry which is preliminary data.</text>
</comment>
<protein>
    <recommendedName>
        <fullName evidence="4">DUF2812 domain-containing protein</fullName>
    </recommendedName>
</protein>
<dbReference type="Pfam" id="PF11193">
    <property type="entry name" value="DUF2812"/>
    <property type="match status" value="1"/>
</dbReference>
<name>A0A1S8SB67_CLOBE</name>
<feature type="transmembrane region" description="Helical" evidence="1">
    <location>
        <begin position="117"/>
        <end position="137"/>
    </location>
</feature>
<dbReference type="AlphaFoldDB" id="A0A1S8SB67"/>
<feature type="transmembrane region" description="Helical" evidence="1">
    <location>
        <begin position="143"/>
        <end position="167"/>
    </location>
</feature>
<keyword evidence="1" id="KW-0812">Transmembrane</keyword>
<dbReference type="EMBL" id="LZZI01000019">
    <property type="protein sequence ID" value="OOM62723.1"/>
    <property type="molecule type" value="Genomic_DNA"/>
</dbReference>
<reference evidence="2 3" key="1">
    <citation type="submission" date="2016-05" db="EMBL/GenBank/DDBJ databases">
        <title>Microbial solvent formation.</title>
        <authorList>
            <person name="Poehlein A."/>
            <person name="Montoya Solano J.D."/>
            <person name="Flitsch S."/>
            <person name="Krabben P."/>
            <person name="Duerre P."/>
            <person name="Daniel R."/>
        </authorList>
    </citation>
    <scope>NUCLEOTIDE SEQUENCE [LARGE SCALE GENOMIC DNA]</scope>
    <source>
        <strain evidence="2 3">DSM 53</strain>
    </source>
</reference>
<sequence length="237" mass="27572">MFGTKYIMSKVLSSAEDEEMQMLSEYASRGWKLEKFAFMGYKLKKAEPEKLQYALDYRINPDEEYFLYFNEAGWTNVCSIGNIIHIFSAPEGTKKIYTDNDTEIEKHISMYQSLKKMAIPFSICSIILFILMAFVRYSYLPDIYNTVLLIISIPIMAVSIFTTIPCLEHYNQISELQKMSDSDKKPKISRFSILNLTIFILLLVLMVSKVISMPTGIYLIVFNIILLLSVYRRKFIK</sequence>
<proteinExistence type="predicted"/>
<organism evidence="2 3">
    <name type="scientific">Clostridium beijerinckii</name>
    <name type="common">Clostridium MP</name>
    <dbReference type="NCBI Taxonomy" id="1520"/>
    <lineage>
        <taxon>Bacteria</taxon>
        <taxon>Bacillati</taxon>
        <taxon>Bacillota</taxon>
        <taxon>Clostridia</taxon>
        <taxon>Eubacteriales</taxon>
        <taxon>Clostridiaceae</taxon>
        <taxon>Clostridium</taxon>
    </lineage>
</organism>
<accession>A0A1S8SB67</accession>
<keyword evidence="1" id="KW-0472">Membrane</keyword>
<evidence type="ECO:0000256" key="1">
    <source>
        <dbReference type="SAM" id="Phobius"/>
    </source>
</evidence>
<evidence type="ECO:0008006" key="4">
    <source>
        <dbReference type="Google" id="ProtNLM"/>
    </source>
</evidence>
<feature type="transmembrane region" description="Helical" evidence="1">
    <location>
        <begin position="188"/>
        <end position="207"/>
    </location>
</feature>
<dbReference type="Proteomes" id="UP000190973">
    <property type="component" value="Unassembled WGS sequence"/>
</dbReference>